<organism evidence="1 2">
    <name type="scientific">Bifidobacterium bifidum</name>
    <dbReference type="NCBI Taxonomy" id="1681"/>
    <lineage>
        <taxon>Bacteria</taxon>
        <taxon>Bacillati</taxon>
        <taxon>Actinomycetota</taxon>
        <taxon>Actinomycetes</taxon>
        <taxon>Bifidobacteriales</taxon>
        <taxon>Bifidobacteriaceae</taxon>
        <taxon>Bifidobacterium</taxon>
    </lineage>
</organism>
<dbReference type="PATRIC" id="fig|1681.53.peg.1805"/>
<dbReference type="EMBL" id="LRPO01000048">
    <property type="protein sequence ID" value="KWZ80264.1"/>
    <property type="molecule type" value="Genomic_DNA"/>
</dbReference>
<evidence type="ECO:0000313" key="1">
    <source>
        <dbReference type="EMBL" id="KWZ80264.1"/>
    </source>
</evidence>
<dbReference type="Proteomes" id="UP000070092">
    <property type="component" value="Unassembled WGS sequence"/>
</dbReference>
<accession>A0A133KL58</accession>
<gene>
    <name evidence="1" type="ORF">HMPREF3196_01847</name>
</gene>
<proteinExistence type="predicted"/>
<dbReference type="AlphaFoldDB" id="A0A133KL58"/>
<reference evidence="1 2" key="1">
    <citation type="submission" date="2016-01" db="EMBL/GenBank/DDBJ databases">
        <authorList>
            <person name="Oliw E.H."/>
        </authorList>
    </citation>
    <scope>NUCLEOTIDE SEQUENCE [LARGE SCALE GENOMIC DNA]</scope>
    <source>
        <strain evidence="1 2">MJR8628B</strain>
    </source>
</reference>
<sequence length="39" mass="4602">MYCSKSQRMILNKEGARIANIYAQVNNMRKRCFPRICGH</sequence>
<protein>
    <submittedName>
        <fullName evidence="1">Uncharacterized protein</fullName>
    </submittedName>
</protein>
<evidence type="ECO:0000313" key="2">
    <source>
        <dbReference type="Proteomes" id="UP000070092"/>
    </source>
</evidence>
<comment type="caution">
    <text evidence="1">The sequence shown here is derived from an EMBL/GenBank/DDBJ whole genome shotgun (WGS) entry which is preliminary data.</text>
</comment>
<name>A0A133KL58_BIFBI</name>